<keyword evidence="5 7" id="KW-1133">Transmembrane helix</keyword>
<feature type="transmembrane region" description="Helical" evidence="7">
    <location>
        <begin position="297"/>
        <end position="321"/>
    </location>
</feature>
<gene>
    <name evidence="8" type="ORF">GpartN1_g7494.t1</name>
</gene>
<dbReference type="AlphaFoldDB" id="A0A9C7Q3B1"/>
<feature type="transmembrane region" description="Helical" evidence="7">
    <location>
        <begin position="190"/>
        <end position="209"/>
    </location>
</feature>
<feature type="transmembrane region" description="Helical" evidence="7">
    <location>
        <begin position="165"/>
        <end position="185"/>
    </location>
</feature>
<evidence type="ECO:0000256" key="6">
    <source>
        <dbReference type="ARBA" id="ARBA00023136"/>
    </source>
</evidence>
<evidence type="ECO:0000256" key="5">
    <source>
        <dbReference type="ARBA" id="ARBA00022989"/>
    </source>
</evidence>
<dbReference type="PANTHER" id="PTHR43009:SF7">
    <property type="entry name" value="HOMOGENTISATE GERANYLGERANYLTRANSFERASE, CHLOROPLASTIC"/>
    <property type="match status" value="1"/>
</dbReference>
<evidence type="ECO:0000256" key="2">
    <source>
        <dbReference type="ARBA" id="ARBA00005985"/>
    </source>
</evidence>
<keyword evidence="9" id="KW-1185">Reference proteome</keyword>
<keyword evidence="6 7" id="KW-0472">Membrane</keyword>
<evidence type="ECO:0000256" key="3">
    <source>
        <dbReference type="ARBA" id="ARBA00022679"/>
    </source>
</evidence>
<dbReference type="Gene3D" id="1.10.357.140">
    <property type="entry name" value="UbiA prenyltransferase"/>
    <property type="match status" value="1"/>
</dbReference>
<dbReference type="NCBIfam" id="NF009525">
    <property type="entry name" value="PRK12887.1"/>
    <property type="match status" value="1"/>
</dbReference>
<evidence type="ECO:0000256" key="1">
    <source>
        <dbReference type="ARBA" id="ARBA00004141"/>
    </source>
</evidence>
<dbReference type="InterPro" id="IPR000537">
    <property type="entry name" value="UbiA_prenyltransferase"/>
</dbReference>
<dbReference type="GO" id="GO:0016020">
    <property type="term" value="C:membrane"/>
    <property type="evidence" value="ECO:0007669"/>
    <property type="project" value="UniProtKB-SubCell"/>
</dbReference>
<dbReference type="Proteomes" id="UP001061958">
    <property type="component" value="Unassembled WGS sequence"/>
</dbReference>
<feature type="transmembrane region" description="Helical" evidence="7">
    <location>
        <begin position="215"/>
        <end position="237"/>
    </location>
</feature>
<dbReference type="OrthoDB" id="1502398at2759"/>
<keyword evidence="4 7" id="KW-0812">Transmembrane</keyword>
<evidence type="ECO:0000256" key="4">
    <source>
        <dbReference type="ARBA" id="ARBA00022692"/>
    </source>
</evidence>
<protein>
    <recommendedName>
        <fullName evidence="10">Homogentisate solanesyltransferase</fullName>
    </recommendedName>
</protein>
<reference evidence="8" key="2">
    <citation type="submission" date="2022-01" db="EMBL/GenBank/DDBJ databases">
        <authorList>
            <person name="Hirooka S."/>
            <person name="Miyagishima S.Y."/>
        </authorList>
    </citation>
    <scope>NUCLEOTIDE SEQUENCE</scope>
    <source>
        <strain evidence="8">NBRC 102759</strain>
    </source>
</reference>
<dbReference type="EMBL" id="BQMJ01000073">
    <property type="protein sequence ID" value="GJQ15703.1"/>
    <property type="molecule type" value="Genomic_DNA"/>
</dbReference>
<feature type="transmembrane region" description="Helical" evidence="7">
    <location>
        <begin position="249"/>
        <end position="268"/>
    </location>
</feature>
<dbReference type="Pfam" id="PF01040">
    <property type="entry name" value="UbiA"/>
    <property type="match status" value="1"/>
</dbReference>
<sequence length="373" mass="42775">MLSVWQRSLHKDTYSYWTLGFSNNTYRLLYKNSCRILFLKRYSWKCPFQYSLCAFRKNVVHMSKGQETEISSRDWKLRLGAISKFSRPHTVRGTLLAAISGCLRATLEGGFFVSKSLLFRAMLGVVALILGNIFIVGINQIYDIEVDKVNKPFLPLAAREMETPLAWFVVVISGIGGVVITSLYFSRLILYLYISGLSFGALYSLPPFRLRRWPWMAAITISFVRGFLLNFGVYHATKAALGMRFQWNPTILFTACFMTVYACVIALAKDLPDVQGDKQYRVETFAAKLGIETVVKLVIALLLFNYMFAIVVGFIAPVGAFRRRTMLVTHSCLALLWIRESKRLQTNNKQSLVEFYRSIWNLFYAEYCILPFL</sequence>
<accession>A0A9C7Q3B1</accession>
<evidence type="ECO:0000313" key="9">
    <source>
        <dbReference type="Proteomes" id="UP001061958"/>
    </source>
</evidence>
<dbReference type="InterPro" id="IPR044878">
    <property type="entry name" value="UbiA_sf"/>
</dbReference>
<dbReference type="PANTHER" id="PTHR43009">
    <property type="entry name" value="HOMOGENTISATE SOLANESYLTRANSFERASE, CHLOROPLASTIC"/>
    <property type="match status" value="1"/>
</dbReference>
<organism evidence="8 9">
    <name type="scientific">Galdieria partita</name>
    <dbReference type="NCBI Taxonomy" id="83374"/>
    <lineage>
        <taxon>Eukaryota</taxon>
        <taxon>Rhodophyta</taxon>
        <taxon>Bangiophyceae</taxon>
        <taxon>Galdieriales</taxon>
        <taxon>Galdieriaceae</taxon>
        <taxon>Galdieria</taxon>
    </lineage>
</organism>
<proteinExistence type="inferred from homology"/>
<dbReference type="InterPro" id="IPR044502">
    <property type="entry name" value="AtHST-like"/>
</dbReference>
<evidence type="ECO:0008006" key="10">
    <source>
        <dbReference type="Google" id="ProtNLM"/>
    </source>
</evidence>
<reference evidence="8" key="1">
    <citation type="journal article" date="2022" name="Proc. Natl. Acad. Sci. U.S.A.">
        <title>Life cycle and functional genomics of the unicellular red alga Galdieria for elucidating algal and plant evolution and industrial use.</title>
        <authorList>
            <person name="Hirooka S."/>
            <person name="Itabashi T."/>
            <person name="Ichinose T.M."/>
            <person name="Onuma R."/>
            <person name="Fujiwara T."/>
            <person name="Yamashita S."/>
            <person name="Jong L.W."/>
            <person name="Tomita R."/>
            <person name="Iwane A.H."/>
            <person name="Miyagishima S.Y."/>
        </authorList>
    </citation>
    <scope>NUCLEOTIDE SEQUENCE</scope>
    <source>
        <strain evidence="8">NBRC 102759</strain>
    </source>
</reference>
<evidence type="ECO:0000313" key="8">
    <source>
        <dbReference type="EMBL" id="GJQ15703.1"/>
    </source>
</evidence>
<name>A0A9C7Q3B1_9RHOD</name>
<comment type="subcellular location">
    <subcellularLocation>
        <location evidence="1">Membrane</location>
        <topology evidence="1">Multi-pass membrane protein</topology>
    </subcellularLocation>
</comment>
<dbReference type="GO" id="GO:0004659">
    <property type="term" value="F:prenyltransferase activity"/>
    <property type="evidence" value="ECO:0007669"/>
    <property type="project" value="InterPro"/>
</dbReference>
<evidence type="ECO:0000256" key="7">
    <source>
        <dbReference type="SAM" id="Phobius"/>
    </source>
</evidence>
<dbReference type="CDD" id="cd13960">
    <property type="entry name" value="PT_UbiA_HPT1"/>
    <property type="match status" value="1"/>
</dbReference>
<keyword evidence="3" id="KW-0808">Transferase</keyword>
<comment type="caution">
    <text evidence="8">The sequence shown here is derived from an EMBL/GenBank/DDBJ whole genome shotgun (WGS) entry which is preliminary data.</text>
</comment>
<comment type="similarity">
    <text evidence="2">Belongs to the UbiA prenyltransferase family.</text>
</comment>
<feature type="transmembrane region" description="Helical" evidence="7">
    <location>
        <begin position="117"/>
        <end position="142"/>
    </location>
</feature>